<evidence type="ECO:0000256" key="1">
    <source>
        <dbReference type="ARBA" id="ARBA00006484"/>
    </source>
</evidence>
<dbReference type="InterPro" id="IPR036291">
    <property type="entry name" value="NAD(P)-bd_dom_sf"/>
</dbReference>
<gene>
    <name evidence="4" type="ORF">ED733_004176</name>
</gene>
<name>A0A5C6G6X6_METRR</name>
<dbReference type="PANTHER" id="PTHR24320:SF272">
    <property type="entry name" value="NAD(P)-BINDING ROSSMANN-FOLD SUPERFAMILY PROTEIN"/>
    <property type="match status" value="1"/>
</dbReference>
<reference evidence="5" key="1">
    <citation type="submission" date="2018-12" db="EMBL/GenBank/DDBJ databases">
        <title>The complete genome of Metarhizium rileyi, a key fungal pathogen of Lepidoptera.</title>
        <authorList>
            <person name="Binneck E."/>
            <person name="Lastra C.C.L."/>
            <person name="Sosa-Gomez D.R."/>
        </authorList>
    </citation>
    <scope>NUCLEOTIDE SEQUENCE [LARGE SCALE GENOMIC DNA]</scope>
    <source>
        <strain evidence="5">Cep018-CH2</strain>
    </source>
</reference>
<dbReference type="EMBL" id="SBHS01000021">
    <property type="protein sequence ID" value="TWU73089.1"/>
    <property type="molecule type" value="Genomic_DNA"/>
</dbReference>
<dbReference type="PANTHER" id="PTHR24320">
    <property type="entry name" value="RETINOL DEHYDROGENASE"/>
    <property type="match status" value="1"/>
</dbReference>
<feature type="region of interest" description="Disordered" evidence="3">
    <location>
        <begin position="1"/>
        <end position="23"/>
    </location>
</feature>
<dbReference type="Proteomes" id="UP000317257">
    <property type="component" value="Unassembled WGS sequence"/>
</dbReference>
<dbReference type="GO" id="GO:0016491">
    <property type="term" value="F:oxidoreductase activity"/>
    <property type="evidence" value="ECO:0007669"/>
    <property type="project" value="UniProtKB-KW"/>
</dbReference>
<dbReference type="Pfam" id="PF00106">
    <property type="entry name" value="adh_short"/>
    <property type="match status" value="1"/>
</dbReference>
<sequence>MADSLSPYANLYDNPSGPGDQRPTALQVVEDNGAAGTWSGRVVLVTGGTAGLGVETVRAMHSTGADVYFTARSPEKAAATKADILKTTSGTGKLEVVEMDMDSLDSVREAAAAFLNKSSSKLNVLINNAGKFSLSTSPPPPGIMACPHSSTKDGFERQFAVNHLAHYLLTRLLLPALLGTATPGFGSRVVNVSSSAHRMAPVNLDDYNLDNKYDPWLAYAQSKTANIWTASYIDRTLGSRGVHALSLHPGGILTGLQAYTPAEMLDAWKQDADANSQMMSPPQGAATSVWAAVGTVWEGKGGKYLANCSVPGYSDSATSLLDIRAAPHTYDAQGEDRLWELSAKLVAVDKDV</sequence>
<protein>
    <recommendedName>
        <fullName evidence="6">Short-chain dehydrogenase</fullName>
    </recommendedName>
</protein>
<dbReference type="SUPFAM" id="SSF51735">
    <property type="entry name" value="NAD(P)-binding Rossmann-fold domains"/>
    <property type="match status" value="1"/>
</dbReference>
<accession>A0A5C6G6X6</accession>
<dbReference type="AlphaFoldDB" id="A0A5C6G6X6"/>
<dbReference type="PRINTS" id="PR00081">
    <property type="entry name" value="GDHRDH"/>
</dbReference>
<keyword evidence="2" id="KW-0560">Oxidoreductase</keyword>
<comment type="caution">
    <text evidence="4">The sequence shown here is derived from an EMBL/GenBank/DDBJ whole genome shotgun (WGS) entry which is preliminary data.</text>
</comment>
<evidence type="ECO:0000313" key="4">
    <source>
        <dbReference type="EMBL" id="TWU73089.1"/>
    </source>
</evidence>
<evidence type="ECO:0000256" key="2">
    <source>
        <dbReference type="ARBA" id="ARBA00023002"/>
    </source>
</evidence>
<dbReference type="InterPro" id="IPR002347">
    <property type="entry name" value="SDR_fam"/>
</dbReference>
<evidence type="ECO:0008006" key="6">
    <source>
        <dbReference type="Google" id="ProtNLM"/>
    </source>
</evidence>
<dbReference type="Gene3D" id="3.40.50.720">
    <property type="entry name" value="NAD(P)-binding Rossmann-like Domain"/>
    <property type="match status" value="1"/>
</dbReference>
<evidence type="ECO:0000313" key="5">
    <source>
        <dbReference type="Proteomes" id="UP000317257"/>
    </source>
</evidence>
<organism evidence="4 5">
    <name type="scientific">Metarhizium rileyi (strain RCEF 4871)</name>
    <name type="common">Nomuraea rileyi</name>
    <dbReference type="NCBI Taxonomy" id="1649241"/>
    <lineage>
        <taxon>Eukaryota</taxon>
        <taxon>Fungi</taxon>
        <taxon>Dikarya</taxon>
        <taxon>Ascomycota</taxon>
        <taxon>Pezizomycotina</taxon>
        <taxon>Sordariomycetes</taxon>
        <taxon>Hypocreomycetidae</taxon>
        <taxon>Hypocreales</taxon>
        <taxon>Clavicipitaceae</taxon>
        <taxon>Metarhizium</taxon>
    </lineage>
</organism>
<proteinExistence type="inferred from homology"/>
<comment type="similarity">
    <text evidence="1">Belongs to the short-chain dehydrogenases/reductases (SDR) family.</text>
</comment>
<evidence type="ECO:0000256" key="3">
    <source>
        <dbReference type="SAM" id="MobiDB-lite"/>
    </source>
</evidence>